<dbReference type="InterPro" id="IPR026029">
    <property type="entry name" value="MLI_dom"/>
</dbReference>
<dbReference type="Gene3D" id="3.30.70.1060">
    <property type="entry name" value="Dimeric alpha+beta barrel"/>
    <property type="match status" value="1"/>
</dbReference>
<dbReference type="EMBL" id="FRFC01000003">
    <property type="protein sequence ID" value="SHO46037.1"/>
    <property type="molecule type" value="Genomic_DNA"/>
</dbReference>
<keyword evidence="3" id="KW-1185">Reference proteome</keyword>
<reference evidence="3" key="1">
    <citation type="submission" date="2016-12" db="EMBL/GenBank/DDBJ databases">
        <authorList>
            <person name="Herbold C."/>
        </authorList>
    </citation>
    <scope>NUCLEOTIDE SEQUENCE [LARGE SCALE GENOMIC DNA]</scope>
</reference>
<dbReference type="SUPFAM" id="SSF54909">
    <property type="entry name" value="Dimeric alpha+beta barrel"/>
    <property type="match status" value="1"/>
</dbReference>
<feature type="domain" description="Muconolactone isomerase" evidence="1">
    <location>
        <begin position="48"/>
        <end position="91"/>
    </location>
</feature>
<protein>
    <recommendedName>
        <fullName evidence="1">Muconolactone isomerase domain-containing protein</fullName>
    </recommendedName>
</protein>
<organism evidence="2 3">
    <name type="scientific">Nitrosotalea sinensis</name>
    <dbReference type="NCBI Taxonomy" id="1499975"/>
    <lineage>
        <taxon>Archaea</taxon>
        <taxon>Nitrososphaerota</taxon>
        <taxon>Nitrososphaeria</taxon>
        <taxon>Nitrosotaleales</taxon>
        <taxon>Nitrosotaleaceae</taxon>
        <taxon>Nitrosotalea</taxon>
    </lineage>
</organism>
<accession>A0A2H1EHE1</accession>
<gene>
    <name evidence="2" type="ORF">NSIN_20864</name>
</gene>
<dbReference type="RefSeq" id="WP_101009923.1">
    <property type="nucleotide sequence ID" value="NZ_FRFC01000003.1"/>
</dbReference>
<sequence>MEYLVEAENIDGLIPMKDVPDYISHIVIPSYEKLIKLESEHKIKGGLLAGQRAGAFIMDASSPEELGKVLKSIPFWGMVKWKVTPLQSFKSALEQDGSIAKMLSGD</sequence>
<evidence type="ECO:0000313" key="2">
    <source>
        <dbReference type="EMBL" id="SHO46037.1"/>
    </source>
</evidence>
<dbReference type="InterPro" id="IPR011008">
    <property type="entry name" value="Dimeric_a/b-barrel"/>
</dbReference>
<dbReference type="Pfam" id="PF02426">
    <property type="entry name" value="MIase"/>
    <property type="match status" value="1"/>
</dbReference>
<evidence type="ECO:0000313" key="3">
    <source>
        <dbReference type="Proteomes" id="UP000232412"/>
    </source>
</evidence>
<dbReference type="AlphaFoldDB" id="A0A2H1EHE1"/>
<dbReference type="Proteomes" id="UP000232412">
    <property type="component" value="Unassembled WGS sequence"/>
</dbReference>
<proteinExistence type="predicted"/>
<evidence type="ECO:0000259" key="1">
    <source>
        <dbReference type="Pfam" id="PF02426"/>
    </source>
</evidence>
<name>A0A2H1EHE1_9ARCH</name>